<feature type="region of interest" description="Disordered" evidence="1">
    <location>
        <begin position="504"/>
        <end position="579"/>
    </location>
</feature>
<dbReference type="PANTHER" id="PTHR22706">
    <property type="entry name" value="ASSEMBLY FACTOR FOR SPINDLE MICROTUBULES"/>
    <property type="match status" value="1"/>
</dbReference>
<dbReference type="Gene3D" id="1.20.5.190">
    <property type="match status" value="4"/>
</dbReference>
<evidence type="ECO:0000256" key="1">
    <source>
        <dbReference type="SAM" id="MobiDB-lite"/>
    </source>
</evidence>
<dbReference type="SMART" id="SM00015">
    <property type="entry name" value="IQ"/>
    <property type="match status" value="14"/>
</dbReference>
<evidence type="ECO:0000313" key="2">
    <source>
        <dbReference type="EMBL" id="CAD9086127.1"/>
    </source>
</evidence>
<protein>
    <submittedName>
        <fullName evidence="2">Uncharacterized protein</fullName>
    </submittedName>
</protein>
<feature type="compositionally biased region" description="Basic residues" evidence="1">
    <location>
        <begin position="121"/>
        <end position="130"/>
    </location>
</feature>
<feature type="compositionally biased region" description="Basic residues" evidence="1">
    <location>
        <begin position="183"/>
        <end position="196"/>
    </location>
</feature>
<accession>A0A7S1KU49</accession>
<feature type="compositionally biased region" description="Acidic residues" evidence="1">
    <location>
        <begin position="520"/>
        <end position="538"/>
    </location>
</feature>
<proteinExistence type="predicted"/>
<dbReference type="GO" id="GO:0000922">
    <property type="term" value="C:spindle pole"/>
    <property type="evidence" value="ECO:0007669"/>
    <property type="project" value="TreeGrafter"/>
</dbReference>
<feature type="compositionally biased region" description="Polar residues" evidence="1">
    <location>
        <begin position="552"/>
        <end position="561"/>
    </location>
</feature>
<feature type="compositionally biased region" description="Basic residues" evidence="1">
    <location>
        <begin position="323"/>
        <end position="349"/>
    </location>
</feature>
<feature type="compositionally biased region" description="Basic and acidic residues" evidence="1">
    <location>
        <begin position="308"/>
        <end position="322"/>
    </location>
</feature>
<feature type="compositionally biased region" description="Basic and acidic residues" evidence="1">
    <location>
        <begin position="983"/>
        <end position="1007"/>
    </location>
</feature>
<feature type="compositionally biased region" description="Basic and acidic residues" evidence="1">
    <location>
        <begin position="1118"/>
        <end position="1131"/>
    </location>
</feature>
<feature type="compositionally biased region" description="Basic and acidic residues" evidence="1">
    <location>
        <begin position="504"/>
        <end position="519"/>
    </location>
</feature>
<dbReference type="InterPro" id="IPR051185">
    <property type="entry name" value="ASPM"/>
</dbReference>
<dbReference type="GO" id="GO:0007051">
    <property type="term" value="P:spindle organization"/>
    <property type="evidence" value="ECO:0007669"/>
    <property type="project" value="TreeGrafter"/>
</dbReference>
<feature type="region of interest" description="Disordered" evidence="1">
    <location>
        <begin position="1118"/>
        <end position="1165"/>
    </location>
</feature>
<dbReference type="Pfam" id="PF00612">
    <property type="entry name" value="IQ"/>
    <property type="match status" value="9"/>
</dbReference>
<feature type="region of interest" description="Disordered" evidence="1">
    <location>
        <begin position="834"/>
        <end position="868"/>
    </location>
</feature>
<sequence length="1288" mass="149028">MTSHRPSSSVKIRHNNQLPSFNLNGLQSSVKPLDAYDPLKDPNLQQYFQNPTVRHHLAHSLLIDKRGRILTQSQTAERIIEQEFHKLERQREFLEKERQWKIKKQKREIQLHKEFQEKKERVRRMRHQKRLSLDRSSGAGASLRRSHELENSPPKILDNGMYNSYDLVEHFMSEEMDKMQQQQHRKRPVSRQKRKTTANSAPRSSKINKRSHGARKPISASYNSKSILPLHNTLITSNHARVSVDDIHEWNHIIGKTDSSDSLPHHHINVEEIATIPAPTMNPKSSRFKRQFSNDLEESTRKSLPSLDPRDNDSLKSAERKRATTGRKRSVKKHAPRRKIQSSKVRTKLYNHISQQPPNDPDNETPHQEKLQKLKMTPKRKNIQSREAFVDETPTTAESDFVVHERSQETTLPEVNQSGGKSITSMDTASVDVQEPKGPLTALESQFPSEQDQHKAAITIQSQYRSFEAKKRLTQKKEEKQAAVKIQSHYRGFLSRRELEIRRKEREATQKDKEQHPEQSDDEVDLDVFDEDFEDFDMEVASTTEKLKENSARTSEPSLEGQSEDVEQRTFPTKEEESQAAIKIQRNMRVKLAKNQLQQKRLQNEAASVIQRNLRGKFARDDLAKRKQEHAAAVAIQRSARGRLARRRVEEMRKSVPPTAGTTEPEYEKETNQFEVDFEQEVAQQLDDFEQDIDEDTFVLDEDSYDQEEVLTSDPLEVKKESKPEITTDPNLLLRKEDDAAIVIQRNVRKKLAQKEAQTRREKHEAATKIQRNVRKRIAQKGVQLRRHEHKSLTEKKEQEAATVIQRNVRRRRAQLELQSRKVKNDAAIMIQRNARGRLARRKVQTKRDATHAPSEQRAPTETKNQDQAAAIIQRNVRRRLAQKELESRREKHRSDADTTQPKLAVKENKIENDSSNDQIDTDSKAPINEEEAALILQCNARKMIAKNQLQKRKESHEQWLEAEQKREQSAIVIQRNMRKRLAQKEVQSKRDEKQQSLEKSHREREQSAIVIQRNMRKTLAQKEARSRREQREAAIKIQRNARVKLARNTAEQRRKEAEQNQSTPSTQHKNENENVTKEIVRTDTHCDESDSQHQDTPVKTPNIDSSVLISSSAYQDKYHTNNDGKSKELNDPAPAQSKVNGTSSAEKEAISTNASAQPPAPKSSATLTIVDEKRKDSNSTQPSFMGGLHDLNFSDLEEMEHEEAKQTMTTTLVESEELIPLDDDDFDDEFEESIAPAALSIKKTKSKDIFDADFDDLDEDLDFDVELKNSDVDFEDEFMDEEDTFFG</sequence>
<gene>
    <name evidence="2" type="ORF">PCOS0759_LOCUS9381</name>
</gene>
<feature type="compositionally biased region" description="Low complexity" evidence="1">
    <location>
        <begin position="1155"/>
        <end position="1165"/>
    </location>
</feature>
<feature type="region of interest" description="Disordered" evidence="1">
    <location>
        <begin position="118"/>
        <end position="159"/>
    </location>
</feature>
<feature type="region of interest" description="Disordered" evidence="1">
    <location>
        <begin position="176"/>
        <end position="220"/>
    </location>
</feature>
<dbReference type="PROSITE" id="PS50096">
    <property type="entry name" value="IQ"/>
    <property type="match status" value="12"/>
</dbReference>
<feature type="region of interest" description="Disordered" evidence="1">
    <location>
        <begin position="405"/>
        <end position="424"/>
    </location>
</feature>
<feature type="compositionally biased region" description="Basic and acidic residues" evidence="1">
    <location>
        <begin position="566"/>
        <end position="577"/>
    </location>
</feature>
<feature type="compositionally biased region" description="Polar residues" evidence="1">
    <location>
        <begin position="409"/>
        <end position="424"/>
    </location>
</feature>
<feature type="region of interest" description="Disordered" evidence="1">
    <location>
        <begin position="272"/>
        <end position="395"/>
    </location>
</feature>
<reference evidence="2" key="1">
    <citation type="submission" date="2021-01" db="EMBL/GenBank/DDBJ databases">
        <authorList>
            <person name="Corre E."/>
            <person name="Pelletier E."/>
            <person name="Niang G."/>
            <person name="Scheremetjew M."/>
            <person name="Finn R."/>
            <person name="Kale V."/>
            <person name="Holt S."/>
            <person name="Cochrane G."/>
            <person name="Meng A."/>
            <person name="Brown T."/>
            <person name="Cohen L."/>
        </authorList>
    </citation>
    <scope>NUCLEOTIDE SEQUENCE</scope>
    <source>
        <strain evidence="2">WS</strain>
    </source>
</reference>
<dbReference type="GO" id="GO:0000278">
    <property type="term" value="P:mitotic cell cycle"/>
    <property type="evidence" value="ECO:0007669"/>
    <property type="project" value="TreeGrafter"/>
</dbReference>
<dbReference type="PANTHER" id="PTHR22706:SF2">
    <property type="entry name" value="SFI1 SPINDLE BODY DOMAIN-CONTAINING PROTEIN"/>
    <property type="match status" value="1"/>
</dbReference>
<feature type="compositionally biased region" description="Basic and acidic residues" evidence="1">
    <location>
        <begin position="885"/>
        <end position="897"/>
    </location>
</feature>
<dbReference type="GO" id="GO:0005516">
    <property type="term" value="F:calmodulin binding"/>
    <property type="evidence" value="ECO:0007669"/>
    <property type="project" value="TreeGrafter"/>
</dbReference>
<feature type="compositionally biased region" description="Basic residues" evidence="1">
    <location>
        <begin position="835"/>
        <end position="845"/>
    </location>
</feature>
<dbReference type="InterPro" id="IPR027417">
    <property type="entry name" value="P-loop_NTPase"/>
</dbReference>
<organism evidence="2">
    <name type="scientific">Percolomonas cosmopolitus</name>
    <dbReference type="NCBI Taxonomy" id="63605"/>
    <lineage>
        <taxon>Eukaryota</taxon>
        <taxon>Discoba</taxon>
        <taxon>Heterolobosea</taxon>
        <taxon>Tetramitia</taxon>
        <taxon>Eutetramitia</taxon>
        <taxon>Percolomonadidae</taxon>
        <taxon>Percolomonas</taxon>
    </lineage>
</organism>
<dbReference type="EMBL" id="HBGD01011365">
    <property type="protein sequence ID" value="CAD9086127.1"/>
    <property type="molecule type" value="Transcribed_RNA"/>
</dbReference>
<feature type="compositionally biased region" description="Basic residues" evidence="1">
    <location>
        <begin position="206"/>
        <end position="215"/>
    </location>
</feature>
<name>A0A7S1KU49_9EUKA</name>
<feature type="compositionally biased region" description="Basic and acidic residues" evidence="1">
    <location>
        <begin position="1021"/>
        <end position="1035"/>
    </location>
</feature>
<dbReference type="InterPro" id="IPR000048">
    <property type="entry name" value="IQ_motif_EF-hand-BS"/>
</dbReference>
<dbReference type="SUPFAM" id="SSF52540">
    <property type="entry name" value="P-loop containing nucleoside triphosphate hydrolases"/>
    <property type="match status" value="2"/>
</dbReference>
<feature type="region of interest" description="Disordered" evidence="1">
    <location>
        <begin position="983"/>
        <end position="1104"/>
    </location>
</feature>
<dbReference type="GO" id="GO:0051295">
    <property type="term" value="P:establishment of meiotic spindle localization"/>
    <property type="evidence" value="ECO:0007669"/>
    <property type="project" value="TreeGrafter"/>
</dbReference>
<feature type="compositionally biased region" description="Polar residues" evidence="1">
    <location>
        <begin position="1095"/>
        <end position="1104"/>
    </location>
</feature>
<feature type="compositionally biased region" description="Basic and acidic residues" evidence="1">
    <location>
        <begin position="1069"/>
        <end position="1094"/>
    </location>
</feature>
<feature type="region of interest" description="Disordered" evidence="1">
    <location>
        <begin position="885"/>
        <end position="926"/>
    </location>
</feature>